<evidence type="ECO:0000313" key="8">
    <source>
        <dbReference type="EMBL" id="KGP91252.1"/>
    </source>
</evidence>
<evidence type="ECO:0000256" key="3">
    <source>
        <dbReference type="ARBA" id="ARBA00022691"/>
    </source>
</evidence>
<accession>A0A0A2USG2</accession>
<keyword evidence="1 5" id="KW-0489">Methyltransferase</keyword>
<dbReference type="GO" id="GO:0003677">
    <property type="term" value="F:DNA binding"/>
    <property type="evidence" value="ECO:0007669"/>
    <property type="project" value="TreeGrafter"/>
</dbReference>
<evidence type="ECO:0000256" key="4">
    <source>
        <dbReference type="ARBA" id="ARBA00022747"/>
    </source>
</evidence>
<dbReference type="OrthoDB" id="9813719at2"/>
<keyword evidence="9" id="KW-1185">Reference proteome</keyword>
<comment type="catalytic activity">
    <reaction evidence="7">
        <text>a 2'-deoxycytidine in DNA + S-adenosyl-L-methionine = a 5-methyl-2'-deoxycytidine in DNA + S-adenosyl-L-homocysteine + H(+)</text>
        <dbReference type="Rhea" id="RHEA:13681"/>
        <dbReference type="Rhea" id="RHEA-COMP:11369"/>
        <dbReference type="Rhea" id="RHEA-COMP:11370"/>
        <dbReference type="ChEBI" id="CHEBI:15378"/>
        <dbReference type="ChEBI" id="CHEBI:57856"/>
        <dbReference type="ChEBI" id="CHEBI:59789"/>
        <dbReference type="ChEBI" id="CHEBI:85452"/>
        <dbReference type="ChEBI" id="CHEBI:85454"/>
        <dbReference type="EC" id="2.1.1.37"/>
    </reaction>
</comment>
<dbReference type="PROSITE" id="PS00094">
    <property type="entry name" value="C5_MTASE_1"/>
    <property type="match status" value="1"/>
</dbReference>
<dbReference type="Gene3D" id="3.90.120.10">
    <property type="entry name" value="DNA Methylase, subunit A, domain 2"/>
    <property type="match status" value="1"/>
</dbReference>
<dbReference type="Gene3D" id="3.40.50.150">
    <property type="entry name" value="Vaccinia Virus protein VP39"/>
    <property type="match status" value="2"/>
</dbReference>
<dbReference type="GO" id="GO:0044027">
    <property type="term" value="P:negative regulation of gene expression via chromosomal CpG island methylation"/>
    <property type="evidence" value="ECO:0007669"/>
    <property type="project" value="TreeGrafter"/>
</dbReference>
<dbReference type="STRING" id="1385513.N780_08560"/>
<sequence>MFKVLDLFAGAGGMSEGFEQTGNFRVKTIIENNESAIETLKLNAERKQHDTPYIKRDIRKVVYCDENGSLKNEFQDIDVVIGGPPCQGFSNANRQKNTLISNNNELVKQYIRAIEMINPRAFAMENVKTMVSEKHKFFLTEKEKQEIFDLGINIQEEEIAIGNSTALNNEILKQSDLSSYIMQEEFLGKLLALQKKLKDSPGKALGYLNKPTNLRVFKKMINDRLNHVSYVNQLYKDAYSSLIDTLAGSIEEQIIKNNLDSFLYQITEAQKLIMKMDEVKENQLTGQQYTVYNGRVILKVHTFNVFEYVITKLNTLGYIINDKSYIFNAAHYGVPQERNRLVLMGVKKDHLKKDTIEIPPLLYDKSDFKTIYEAIGDLEGIEPSESITTTSVNKQEYEKLYNDLQENPLNIYLNDKQDDLYNHIRTKSTALVEERYKSLTPGQNFHDLEDKLKSSYSNQERTQNTVYKRLDYNTTSRTVVNVRKSMWIHPKKDRALSIREAARLQSFPDSYIFCGSKDAQYQQVGNAVPPLLARAIAEALLESMGSKAKIPLRTLFYPEVTSV</sequence>
<dbReference type="eggNOG" id="COG0270">
    <property type="taxonomic scope" value="Bacteria"/>
</dbReference>
<comment type="similarity">
    <text evidence="5 6">Belongs to the class I-like SAM-binding methyltransferase superfamily. C5-methyltransferase family.</text>
</comment>
<dbReference type="EMBL" id="AVBG01000007">
    <property type="protein sequence ID" value="KGP91252.1"/>
    <property type="molecule type" value="Genomic_DNA"/>
</dbReference>
<feature type="active site" evidence="5">
    <location>
        <position position="86"/>
    </location>
</feature>
<dbReference type="GO" id="GO:0009307">
    <property type="term" value="P:DNA restriction-modification system"/>
    <property type="evidence" value="ECO:0007669"/>
    <property type="project" value="UniProtKB-KW"/>
</dbReference>
<evidence type="ECO:0000256" key="5">
    <source>
        <dbReference type="PROSITE-ProRule" id="PRU01016"/>
    </source>
</evidence>
<dbReference type="RefSeq" id="WP_036783647.1">
    <property type="nucleotide sequence ID" value="NZ_AVBG01000007.1"/>
</dbReference>
<dbReference type="PANTHER" id="PTHR10629:SF52">
    <property type="entry name" value="DNA (CYTOSINE-5)-METHYLTRANSFERASE 1"/>
    <property type="match status" value="1"/>
</dbReference>
<dbReference type="Proteomes" id="UP000030153">
    <property type="component" value="Unassembled WGS sequence"/>
</dbReference>
<protein>
    <recommendedName>
        <fullName evidence="7">Cytosine-specific methyltransferase</fullName>
        <ecNumber evidence="7">2.1.1.37</ecNumber>
    </recommendedName>
</protein>
<reference evidence="8 9" key="1">
    <citation type="submission" date="2013-08" db="EMBL/GenBank/DDBJ databases">
        <title>Genome of Pontibacillus chungwhensis.</title>
        <authorList>
            <person name="Wang Q."/>
            <person name="Wang G."/>
        </authorList>
    </citation>
    <scope>NUCLEOTIDE SEQUENCE [LARGE SCALE GENOMIC DNA]</scope>
    <source>
        <strain evidence="8 9">BH030062</strain>
    </source>
</reference>
<dbReference type="PRINTS" id="PR00105">
    <property type="entry name" value="C5METTRFRASE"/>
</dbReference>
<dbReference type="PROSITE" id="PS00095">
    <property type="entry name" value="C5_MTASE_2"/>
    <property type="match status" value="1"/>
</dbReference>
<evidence type="ECO:0000313" key="9">
    <source>
        <dbReference type="Proteomes" id="UP000030153"/>
    </source>
</evidence>
<evidence type="ECO:0000256" key="2">
    <source>
        <dbReference type="ARBA" id="ARBA00022679"/>
    </source>
</evidence>
<dbReference type="InterPro" id="IPR001525">
    <property type="entry name" value="C5_MeTfrase"/>
</dbReference>
<keyword evidence="3 5" id="KW-0949">S-adenosyl-L-methionine</keyword>
<dbReference type="AlphaFoldDB" id="A0A0A2USG2"/>
<dbReference type="EC" id="2.1.1.37" evidence="7"/>
<keyword evidence="2 5" id="KW-0808">Transferase</keyword>
<dbReference type="SUPFAM" id="SSF53335">
    <property type="entry name" value="S-adenosyl-L-methionine-dependent methyltransferases"/>
    <property type="match status" value="2"/>
</dbReference>
<gene>
    <name evidence="8" type="ORF">N780_08560</name>
</gene>
<dbReference type="InterPro" id="IPR029063">
    <property type="entry name" value="SAM-dependent_MTases_sf"/>
</dbReference>
<dbReference type="GO" id="GO:0003886">
    <property type="term" value="F:DNA (cytosine-5-)-methyltransferase activity"/>
    <property type="evidence" value="ECO:0007669"/>
    <property type="project" value="UniProtKB-EC"/>
</dbReference>
<dbReference type="GO" id="GO:0032259">
    <property type="term" value="P:methylation"/>
    <property type="evidence" value="ECO:0007669"/>
    <property type="project" value="UniProtKB-KW"/>
</dbReference>
<dbReference type="PANTHER" id="PTHR10629">
    <property type="entry name" value="CYTOSINE-SPECIFIC METHYLTRANSFERASE"/>
    <property type="match status" value="1"/>
</dbReference>
<keyword evidence="4" id="KW-0680">Restriction system</keyword>
<evidence type="ECO:0000256" key="6">
    <source>
        <dbReference type="RuleBase" id="RU000416"/>
    </source>
</evidence>
<dbReference type="NCBIfam" id="TIGR00675">
    <property type="entry name" value="dcm"/>
    <property type="match status" value="1"/>
</dbReference>
<evidence type="ECO:0000256" key="1">
    <source>
        <dbReference type="ARBA" id="ARBA00022603"/>
    </source>
</evidence>
<dbReference type="PROSITE" id="PS51679">
    <property type="entry name" value="SAM_MT_C5"/>
    <property type="match status" value="1"/>
</dbReference>
<dbReference type="InterPro" id="IPR031303">
    <property type="entry name" value="C5_meth_CS"/>
</dbReference>
<name>A0A0A2USG2_9BACI</name>
<proteinExistence type="inferred from homology"/>
<evidence type="ECO:0000256" key="7">
    <source>
        <dbReference type="RuleBase" id="RU000417"/>
    </source>
</evidence>
<dbReference type="InterPro" id="IPR050390">
    <property type="entry name" value="C5-Methyltransferase"/>
</dbReference>
<comment type="caution">
    <text evidence="8">The sequence shown here is derived from an EMBL/GenBank/DDBJ whole genome shotgun (WGS) entry which is preliminary data.</text>
</comment>
<dbReference type="InterPro" id="IPR018117">
    <property type="entry name" value="C5_DNA_meth_AS"/>
</dbReference>
<dbReference type="Pfam" id="PF00145">
    <property type="entry name" value="DNA_methylase"/>
    <property type="match status" value="2"/>
</dbReference>
<organism evidence="8 9">
    <name type="scientific">Pontibacillus chungwhensis BH030062</name>
    <dbReference type="NCBI Taxonomy" id="1385513"/>
    <lineage>
        <taxon>Bacteria</taxon>
        <taxon>Bacillati</taxon>
        <taxon>Bacillota</taxon>
        <taxon>Bacilli</taxon>
        <taxon>Bacillales</taxon>
        <taxon>Bacillaceae</taxon>
        <taxon>Pontibacillus</taxon>
    </lineage>
</organism>